<evidence type="ECO:0000313" key="3">
    <source>
        <dbReference type="Proteomes" id="UP000320593"/>
    </source>
</evidence>
<proteinExistence type="predicted"/>
<reference evidence="2 3" key="1">
    <citation type="submission" date="2019-07" db="EMBL/GenBank/DDBJ databases">
        <title>Genomic Encyclopedia of Archaeal and Bacterial Type Strains, Phase II (KMG-II): from individual species to whole genera.</title>
        <authorList>
            <person name="Goeker M."/>
        </authorList>
    </citation>
    <scope>NUCLEOTIDE SEQUENCE [LARGE SCALE GENOMIC DNA]</scope>
    <source>
        <strain evidence="2 3">ATCC BAA-252</strain>
    </source>
</reference>
<keyword evidence="3" id="KW-1185">Reference proteome</keyword>
<evidence type="ECO:0008006" key="4">
    <source>
        <dbReference type="Google" id="ProtNLM"/>
    </source>
</evidence>
<accession>A0A562TJL8</accession>
<comment type="caution">
    <text evidence="2">The sequence shown here is derived from an EMBL/GenBank/DDBJ whole genome shotgun (WGS) entry which is preliminary data.</text>
</comment>
<dbReference type="InterPro" id="IPR035220">
    <property type="entry name" value="DUF5330"/>
</dbReference>
<sequence length="162" mass="16761">MTLVLALIPLGSGQSTETEIDVDPVAAYLAASATVSDISKFCERNPQACETGGAALSAIGAQARDGARIVYEFLDAKVSKKDGITIELPREQQLAEAGEDGILVTGATTTQVTSGTLTHDDLALPWRGAAETPQQPNSAPQTASKAEYGPVPRPKPRTGGNA</sequence>
<evidence type="ECO:0000256" key="1">
    <source>
        <dbReference type="SAM" id="MobiDB-lite"/>
    </source>
</evidence>
<dbReference type="Proteomes" id="UP000320593">
    <property type="component" value="Unassembled WGS sequence"/>
</dbReference>
<dbReference type="Pfam" id="PF17264">
    <property type="entry name" value="DUF5330"/>
    <property type="match status" value="1"/>
</dbReference>
<evidence type="ECO:0000313" key="2">
    <source>
        <dbReference type="EMBL" id="TWI93276.1"/>
    </source>
</evidence>
<organism evidence="2 3">
    <name type="scientific">Roseibium hamelinense</name>
    <dbReference type="NCBI Taxonomy" id="150831"/>
    <lineage>
        <taxon>Bacteria</taxon>
        <taxon>Pseudomonadati</taxon>
        <taxon>Pseudomonadota</taxon>
        <taxon>Alphaproteobacteria</taxon>
        <taxon>Hyphomicrobiales</taxon>
        <taxon>Stappiaceae</taxon>
        <taxon>Roseibium</taxon>
    </lineage>
</organism>
<feature type="compositionally biased region" description="Polar residues" evidence="1">
    <location>
        <begin position="132"/>
        <end position="144"/>
    </location>
</feature>
<dbReference type="AlphaFoldDB" id="A0A562TJL8"/>
<name>A0A562TJL8_9HYPH</name>
<protein>
    <recommendedName>
        <fullName evidence="4">DUF5330 domain-containing protein</fullName>
    </recommendedName>
</protein>
<dbReference type="EMBL" id="VLLF01000001">
    <property type="protein sequence ID" value="TWI93276.1"/>
    <property type="molecule type" value="Genomic_DNA"/>
</dbReference>
<feature type="region of interest" description="Disordered" evidence="1">
    <location>
        <begin position="122"/>
        <end position="162"/>
    </location>
</feature>
<gene>
    <name evidence="2" type="ORF">JM93_00831</name>
</gene>